<feature type="transmembrane region" description="Helical" evidence="10">
    <location>
        <begin position="52"/>
        <end position="73"/>
    </location>
</feature>
<keyword evidence="4" id="KW-0349">Heme</keyword>
<dbReference type="Gene3D" id="1.20.1300.10">
    <property type="entry name" value="Fumarate reductase/succinate dehydrogenase, transmembrane subunit"/>
    <property type="match status" value="1"/>
</dbReference>
<accession>A0AAX1UR54</accession>
<protein>
    <submittedName>
        <fullName evidence="11">Succinate dehydrogenase</fullName>
    </submittedName>
</protein>
<evidence type="ECO:0000256" key="9">
    <source>
        <dbReference type="ARBA" id="ARBA00023136"/>
    </source>
</evidence>
<name>A0AAX1UR54_CERSP</name>
<evidence type="ECO:0000256" key="1">
    <source>
        <dbReference type="ARBA" id="ARBA00001971"/>
    </source>
</evidence>
<keyword evidence="6" id="KW-0479">Metal-binding</keyword>
<evidence type="ECO:0000256" key="10">
    <source>
        <dbReference type="SAM" id="Phobius"/>
    </source>
</evidence>
<evidence type="ECO:0000256" key="2">
    <source>
        <dbReference type="ARBA" id="ARBA00004050"/>
    </source>
</evidence>
<dbReference type="EMBL" id="QWGP01000001">
    <property type="protein sequence ID" value="RHZ98593.1"/>
    <property type="molecule type" value="Genomic_DNA"/>
</dbReference>
<sequence>MLDLRLYMLQRLSALVMAPLVLGHLALMIYAVQGGISAGEILARTQGSLGWALYYGLFLVAAAIHAAIGLRVILAETLTLRNRPLLDLFTLAVGAVFLILGLRALHAVTLA</sequence>
<dbReference type="Pfam" id="PF01127">
    <property type="entry name" value="Sdh_cyt"/>
    <property type="match status" value="1"/>
</dbReference>
<keyword evidence="7 10" id="KW-1133">Transmembrane helix</keyword>
<dbReference type="GO" id="GO:0046872">
    <property type="term" value="F:metal ion binding"/>
    <property type="evidence" value="ECO:0007669"/>
    <property type="project" value="UniProtKB-KW"/>
</dbReference>
<reference evidence="11 12" key="1">
    <citation type="submission" date="2018-08" db="EMBL/GenBank/DDBJ databases">
        <title>Draft genome sequence of Rhodobacter sphaeroides FY.</title>
        <authorList>
            <person name="Rayyan A."/>
            <person name="Meyer T.E."/>
            <person name="Kyndt J.A."/>
        </authorList>
    </citation>
    <scope>NUCLEOTIDE SEQUENCE [LARGE SCALE GENOMIC DNA]</scope>
    <source>
        <strain evidence="11 12">FY</strain>
    </source>
</reference>
<evidence type="ECO:0000256" key="6">
    <source>
        <dbReference type="ARBA" id="ARBA00022723"/>
    </source>
</evidence>
<feature type="transmembrane region" description="Helical" evidence="10">
    <location>
        <begin position="85"/>
        <end position="105"/>
    </location>
</feature>
<comment type="function">
    <text evidence="2">Membrane-anchoring subunit of succinate dehydrogenase (SDH).</text>
</comment>
<organism evidence="11 12">
    <name type="scientific">Cereibacter sphaeroides</name>
    <name type="common">Rhodobacter sphaeroides</name>
    <dbReference type="NCBI Taxonomy" id="1063"/>
    <lineage>
        <taxon>Bacteria</taxon>
        <taxon>Pseudomonadati</taxon>
        <taxon>Pseudomonadota</taxon>
        <taxon>Alphaproteobacteria</taxon>
        <taxon>Rhodobacterales</taxon>
        <taxon>Paracoccaceae</taxon>
        <taxon>Cereibacter</taxon>
    </lineage>
</organism>
<evidence type="ECO:0000256" key="3">
    <source>
        <dbReference type="ARBA" id="ARBA00004370"/>
    </source>
</evidence>
<evidence type="ECO:0000256" key="4">
    <source>
        <dbReference type="ARBA" id="ARBA00022617"/>
    </source>
</evidence>
<evidence type="ECO:0000256" key="7">
    <source>
        <dbReference type="ARBA" id="ARBA00022989"/>
    </source>
</evidence>
<keyword evidence="9 10" id="KW-0472">Membrane</keyword>
<dbReference type="SUPFAM" id="SSF81343">
    <property type="entry name" value="Fumarate reductase respiratory complex transmembrane subunits"/>
    <property type="match status" value="1"/>
</dbReference>
<gene>
    <name evidence="11" type="ORF">D1114_00445</name>
</gene>
<evidence type="ECO:0000313" key="11">
    <source>
        <dbReference type="EMBL" id="RHZ98593.1"/>
    </source>
</evidence>
<evidence type="ECO:0000256" key="5">
    <source>
        <dbReference type="ARBA" id="ARBA00022692"/>
    </source>
</evidence>
<dbReference type="Proteomes" id="UP000266305">
    <property type="component" value="Unassembled WGS sequence"/>
</dbReference>
<dbReference type="AlphaFoldDB" id="A0AAX1UR54"/>
<keyword evidence="5 10" id="KW-0812">Transmembrane</keyword>
<dbReference type="InterPro" id="IPR034804">
    <property type="entry name" value="SQR/QFR_C/D"/>
</dbReference>
<keyword evidence="8" id="KW-0408">Iron</keyword>
<evidence type="ECO:0000313" key="12">
    <source>
        <dbReference type="Proteomes" id="UP000266305"/>
    </source>
</evidence>
<comment type="subcellular location">
    <subcellularLocation>
        <location evidence="3">Membrane</location>
    </subcellularLocation>
</comment>
<proteinExistence type="predicted"/>
<dbReference type="GeneID" id="67448661"/>
<feature type="transmembrane region" description="Helical" evidence="10">
    <location>
        <begin position="12"/>
        <end position="32"/>
    </location>
</feature>
<comment type="cofactor">
    <cofactor evidence="1">
        <name>heme</name>
        <dbReference type="ChEBI" id="CHEBI:30413"/>
    </cofactor>
</comment>
<dbReference type="RefSeq" id="WP_002723680.1">
    <property type="nucleotide sequence ID" value="NZ_BJXO01000030.1"/>
</dbReference>
<evidence type="ECO:0000256" key="8">
    <source>
        <dbReference type="ARBA" id="ARBA00023004"/>
    </source>
</evidence>
<dbReference type="GO" id="GO:0016020">
    <property type="term" value="C:membrane"/>
    <property type="evidence" value="ECO:0007669"/>
    <property type="project" value="UniProtKB-SubCell"/>
</dbReference>
<comment type="caution">
    <text evidence="11">The sequence shown here is derived from an EMBL/GenBank/DDBJ whole genome shotgun (WGS) entry which is preliminary data.</text>
</comment>
<dbReference type="InterPro" id="IPR000701">
    <property type="entry name" value="SuccDH_FuR_B_TM-su"/>
</dbReference>